<feature type="coiled-coil region" evidence="1">
    <location>
        <begin position="186"/>
        <end position="227"/>
    </location>
</feature>
<gene>
    <name evidence="3" type="ORF">MNV_180030</name>
</gene>
<feature type="compositionally biased region" description="Basic and acidic residues" evidence="2">
    <location>
        <begin position="387"/>
        <end position="397"/>
    </location>
</feature>
<feature type="region of interest" description="Disordered" evidence="2">
    <location>
        <begin position="387"/>
        <end position="434"/>
    </location>
</feature>
<keyword evidence="4" id="KW-1185">Reference proteome</keyword>
<evidence type="ECO:0000313" key="3">
    <source>
        <dbReference type="EMBL" id="SNQ60398.1"/>
    </source>
</evidence>
<dbReference type="Proteomes" id="UP000218615">
    <property type="component" value="Unassembled WGS sequence"/>
</dbReference>
<evidence type="ECO:0000256" key="2">
    <source>
        <dbReference type="SAM" id="MobiDB-lite"/>
    </source>
</evidence>
<protein>
    <submittedName>
        <fullName evidence="3">Uncharacterized protein</fullName>
    </submittedName>
</protein>
<reference evidence="4" key="1">
    <citation type="submission" date="2017-06" db="EMBL/GenBank/DDBJ databases">
        <authorList>
            <person name="Cremers G."/>
        </authorList>
    </citation>
    <scope>NUCLEOTIDE SEQUENCE [LARGE SCALE GENOMIC DNA]</scope>
</reference>
<dbReference type="AlphaFoldDB" id="A0A284VMC3"/>
<dbReference type="EMBL" id="FZMP01000090">
    <property type="protein sequence ID" value="SNQ60398.1"/>
    <property type="molecule type" value="Genomic_DNA"/>
</dbReference>
<name>A0A284VMC3_9EURY</name>
<organism evidence="3 4">
    <name type="scientific">Candidatus Methanoperedens nitratireducens</name>
    <dbReference type="NCBI Taxonomy" id="1392998"/>
    <lineage>
        <taxon>Archaea</taxon>
        <taxon>Methanobacteriati</taxon>
        <taxon>Methanobacteriota</taxon>
        <taxon>Stenosarchaea group</taxon>
        <taxon>Methanomicrobia</taxon>
        <taxon>Methanosarcinales</taxon>
        <taxon>ANME-2 cluster</taxon>
        <taxon>Candidatus Methanoperedentaceae</taxon>
        <taxon>Candidatus Methanoperedens</taxon>
    </lineage>
</organism>
<sequence>MIDRIFNLFGGKKTPRNTENSDELVGFIPSFEDIEDFKKEHNLNCPARTVSRLIKYLESRPNQKWYVFKSLKRKPYLINVGVYEEFPSIDTALEWSEVYGGGKYYVKPLSLGKCKIGFYEFEGEDKFPESEDRETGITKTNPYLKKFKPRNLKEAILLQKIQEGDEKAISKITNEEEDDKDAEGDIKALYERVGMLSEQLQEKEQELKEALKKIEDLKDESHKKDLQILEERFMGGATKSTWDGLAKVLGTDTGKEIAKEGMETLKEIAKASRGGKEDEKDEVFNERKSLPPAEKTAKNDWKPLILLYRFIERNGDPNAYIETISVQYPSHAFSQWLITIESTEQFLEKFKSAQEKLPLLYSEQGRAWLDGLFEVIRDLNAQSEQVAKKQAEAKSAEAESFEPVPAHESVHKGLSETELFGEKKEIETKETESE</sequence>
<proteinExistence type="predicted"/>
<accession>A0A284VMC3</accession>
<feature type="region of interest" description="Disordered" evidence="2">
    <location>
        <begin position="271"/>
        <end position="291"/>
    </location>
</feature>
<dbReference type="RefSeq" id="WP_096204739.1">
    <property type="nucleotide sequence ID" value="NZ_FZMP01000090.1"/>
</dbReference>
<evidence type="ECO:0000256" key="1">
    <source>
        <dbReference type="SAM" id="Coils"/>
    </source>
</evidence>
<feature type="compositionally biased region" description="Basic and acidic residues" evidence="2">
    <location>
        <begin position="408"/>
        <end position="434"/>
    </location>
</feature>
<evidence type="ECO:0000313" key="4">
    <source>
        <dbReference type="Proteomes" id="UP000218615"/>
    </source>
</evidence>
<keyword evidence="1" id="KW-0175">Coiled coil</keyword>